<feature type="transmembrane region" description="Helical" evidence="2">
    <location>
        <begin position="82"/>
        <end position="100"/>
    </location>
</feature>
<feature type="transmembrane region" description="Helical" evidence="2">
    <location>
        <begin position="12"/>
        <end position="33"/>
    </location>
</feature>
<dbReference type="InterPro" id="IPR037185">
    <property type="entry name" value="EmrE-like"/>
</dbReference>
<keyword evidence="2" id="KW-0812">Transmembrane</keyword>
<dbReference type="Pfam" id="PF00892">
    <property type="entry name" value="EamA"/>
    <property type="match status" value="2"/>
</dbReference>
<protein>
    <submittedName>
        <fullName evidence="4">EamA family transporter</fullName>
    </submittedName>
</protein>
<dbReference type="RefSeq" id="WP_345379453.1">
    <property type="nucleotide sequence ID" value="NZ_BAABIC010000004.1"/>
</dbReference>
<evidence type="ECO:0000313" key="5">
    <source>
        <dbReference type="Proteomes" id="UP001500325"/>
    </source>
</evidence>
<name>A0ABP8W7I7_9PSEU</name>
<comment type="similarity">
    <text evidence="1">Belongs to the EamA transporter family.</text>
</comment>
<feature type="transmembrane region" description="Helical" evidence="2">
    <location>
        <begin position="195"/>
        <end position="216"/>
    </location>
</feature>
<accession>A0ABP8W7I7</accession>
<reference evidence="5" key="1">
    <citation type="journal article" date="2019" name="Int. J. Syst. Evol. Microbiol.">
        <title>The Global Catalogue of Microorganisms (GCM) 10K type strain sequencing project: providing services to taxonomists for standard genome sequencing and annotation.</title>
        <authorList>
            <consortium name="The Broad Institute Genomics Platform"/>
            <consortium name="The Broad Institute Genome Sequencing Center for Infectious Disease"/>
            <person name="Wu L."/>
            <person name="Ma J."/>
        </authorList>
    </citation>
    <scope>NUCLEOTIDE SEQUENCE [LARGE SCALE GENOMIC DNA]</scope>
    <source>
        <strain evidence="5">JCM 18055</strain>
    </source>
</reference>
<keyword evidence="5" id="KW-1185">Reference proteome</keyword>
<feature type="transmembrane region" description="Helical" evidence="2">
    <location>
        <begin position="45"/>
        <end position="70"/>
    </location>
</feature>
<dbReference type="PANTHER" id="PTHR22911:SF79">
    <property type="entry name" value="MOBA-LIKE NTP TRANSFERASE DOMAIN-CONTAINING PROTEIN"/>
    <property type="match status" value="1"/>
</dbReference>
<feature type="transmembrane region" description="Helical" evidence="2">
    <location>
        <begin position="271"/>
        <end position="288"/>
    </location>
</feature>
<dbReference type="InterPro" id="IPR000620">
    <property type="entry name" value="EamA_dom"/>
</dbReference>
<feature type="domain" description="EamA" evidence="3">
    <location>
        <begin position="20"/>
        <end position="154"/>
    </location>
</feature>
<comment type="caution">
    <text evidence="4">The sequence shown here is derived from an EMBL/GenBank/DDBJ whole genome shotgun (WGS) entry which is preliminary data.</text>
</comment>
<evidence type="ECO:0000313" key="4">
    <source>
        <dbReference type="EMBL" id="GAA4682889.1"/>
    </source>
</evidence>
<dbReference type="SUPFAM" id="SSF103481">
    <property type="entry name" value="Multidrug resistance efflux transporter EmrE"/>
    <property type="match status" value="2"/>
</dbReference>
<feature type="transmembrane region" description="Helical" evidence="2">
    <location>
        <begin position="294"/>
        <end position="311"/>
    </location>
</feature>
<feature type="transmembrane region" description="Helical" evidence="2">
    <location>
        <begin position="164"/>
        <end position="183"/>
    </location>
</feature>
<feature type="transmembrane region" description="Helical" evidence="2">
    <location>
        <begin position="236"/>
        <end position="259"/>
    </location>
</feature>
<evidence type="ECO:0000259" key="3">
    <source>
        <dbReference type="Pfam" id="PF00892"/>
    </source>
</evidence>
<feature type="domain" description="EamA" evidence="3">
    <location>
        <begin position="166"/>
        <end position="310"/>
    </location>
</feature>
<organism evidence="4 5">
    <name type="scientific">Pseudonocardia yuanmonensis</name>
    <dbReference type="NCBI Taxonomy" id="1095914"/>
    <lineage>
        <taxon>Bacteria</taxon>
        <taxon>Bacillati</taxon>
        <taxon>Actinomycetota</taxon>
        <taxon>Actinomycetes</taxon>
        <taxon>Pseudonocardiales</taxon>
        <taxon>Pseudonocardiaceae</taxon>
        <taxon>Pseudonocardia</taxon>
    </lineage>
</organism>
<keyword evidence="2" id="KW-0472">Membrane</keyword>
<feature type="transmembrane region" description="Helical" evidence="2">
    <location>
        <begin position="106"/>
        <end position="128"/>
    </location>
</feature>
<evidence type="ECO:0000256" key="2">
    <source>
        <dbReference type="SAM" id="Phobius"/>
    </source>
</evidence>
<dbReference type="PANTHER" id="PTHR22911">
    <property type="entry name" value="ACYL-MALONYL CONDENSING ENZYME-RELATED"/>
    <property type="match status" value="1"/>
</dbReference>
<dbReference type="EMBL" id="BAABIC010000004">
    <property type="protein sequence ID" value="GAA4682889.1"/>
    <property type="molecule type" value="Genomic_DNA"/>
</dbReference>
<evidence type="ECO:0000256" key="1">
    <source>
        <dbReference type="ARBA" id="ARBA00007362"/>
    </source>
</evidence>
<feature type="transmembrane region" description="Helical" evidence="2">
    <location>
        <begin position="140"/>
        <end position="158"/>
    </location>
</feature>
<dbReference type="Proteomes" id="UP001500325">
    <property type="component" value="Unassembled WGS sequence"/>
</dbReference>
<proteinExistence type="inferred from homology"/>
<sequence length="330" mass="33045">MTAGHGPHRADPAGRAASVGLAFAVVSAVSFGLSGPFAKALIDAGWSSAGAAFVRIGGSAVVVLVLLAVTRPGVLAALRADAPALLLYGLLAMAGVQVAFFNAVRYMPVSIALLLEYLGPVLVIAWVWVVRRQPPGPRTLVGAGVAIAGLLLVVQIWSGTAVPPAGLAWGLAAAVCQASYFLLADRAGATTPPMVLAGVGMAVGTVVVAVLGLAGLLPLVVSLPPDGPVVLAGADVGWVVAAGLLVLVSTVVAYLTGVLAIRRIGAARGSLVALLEVVASAVASWLLLGEVPAAIQLAGGVLILVGVALTRSRPAGLAEPREPWDEPREP</sequence>
<keyword evidence="2" id="KW-1133">Transmembrane helix</keyword>
<gene>
    <name evidence="4" type="ORF">GCM10023215_16350</name>
</gene>